<dbReference type="SUPFAM" id="SSF46785">
    <property type="entry name" value="Winged helix' DNA-binding domain"/>
    <property type="match status" value="1"/>
</dbReference>
<keyword evidence="1" id="KW-0238">DNA-binding</keyword>
<dbReference type="SMART" id="SM00418">
    <property type="entry name" value="HTH_ARSR"/>
    <property type="match status" value="1"/>
</dbReference>
<dbReference type="GO" id="GO:0003677">
    <property type="term" value="F:DNA binding"/>
    <property type="evidence" value="ECO:0007669"/>
    <property type="project" value="UniProtKB-KW"/>
</dbReference>
<evidence type="ECO:0000256" key="1">
    <source>
        <dbReference type="ARBA" id="ARBA00023125"/>
    </source>
</evidence>
<keyword evidence="3" id="KW-1185">Reference proteome</keyword>
<protein>
    <submittedName>
        <fullName evidence="2">Uncharacterized protein</fullName>
    </submittedName>
</protein>
<dbReference type="Proteomes" id="UP000217696">
    <property type="component" value="Chromosome"/>
</dbReference>
<dbReference type="GO" id="GO:0003700">
    <property type="term" value="F:DNA-binding transcription factor activity"/>
    <property type="evidence" value="ECO:0007669"/>
    <property type="project" value="InterPro"/>
</dbReference>
<dbReference type="InterPro" id="IPR036390">
    <property type="entry name" value="WH_DNA-bd_sf"/>
</dbReference>
<dbReference type="InterPro" id="IPR001845">
    <property type="entry name" value="HTH_ArsR_DNA-bd_dom"/>
</dbReference>
<dbReference type="AlphaFoldDB" id="A0A0U4WML3"/>
<dbReference type="EMBL" id="AP017312">
    <property type="protein sequence ID" value="BAU29560.1"/>
    <property type="molecule type" value="Genomic_DNA"/>
</dbReference>
<organism evidence="2 3">
    <name type="scientific">Aneurinibacillus soli</name>
    <dbReference type="NCBI Taxonomy" id="1500254"/>
    <lineage>
        <taxon>Bacteria</taxon>
        <taxon>Bacillati</taxon>
        <taxon>Bacillota</taxon>
        <taxon>Bacilli</taxon>
        <taxon>Bacillales</taxon>
        <taxon>Paenibacillaceae</taxon>
        <taxon>Aneurinibacillus group</taxon>
        <taxon>Aneurinibacillus</taxon>
    </lineage>
</organism>
<sequence>MNTLDLLLHPVRMRILQTLMPDRELTVQEIGEHLSDIPPATLYRHVKKLKEGGVIESRSRQQIRGTVESRYGITSSAFQGDSQAFNQLPAEEHLRYFSVFLSFLQAEFGRYLTQPERDFEKDGIGYRYTSVYLSEDEFNDWLEEYRTLMRRAMALPPAPHRMKRTLAHIFLSEKE</sequence>
<dbReference type="Gene3D" id="6.10.140.2180">
    <property type="match status" value="1"/>
</dbReference>
<gene>
    <name evidence="2" type="ORF">CB4_03760</name>
</gene>
<name>A0A0U4WML3_9BACL</name>
<dbReference type="Gene3D" id="1.10.10.10">
    <property type="entry name" value="Winged helix-like DNA-binding domain superfamily/Winged helix DNA-binding domain"/>
    <property type="match status" value="1"/>
</dbReference>
<accession>A0A0U4WML3</accession>
<evidence type="ECO:0000313" key="3">
    <source>
        <dbReference type="Proteomes" id="UP000217696"/>
    </source>
</evidence>
<dbReference type="OrthoDB" id="5949858at2"/>
<proteinExistence type="predicted"/>
<dbReference type="KEGG" id="asoc:CB4_03760"/>
<dbReference type="CDD" id="cd00090">
    <property type="entry name" value="HTH_ARSR"/>
    <property type="match status" value="1"/>
</dbReference>
<dbReference type="InterPro" id="IPR011991">
    <property type="entry name" value="ArsR-like_HTH"/>
</dbReference>
<evidence type="ECO:0000313" key="2">
    <source>
        <dbReference type="EMBL" id="BAU29560.1"/>
    </source>
</evidence>
<dbReference type="Pfam" id="PF12840">
    <property type="entry name" value="HTH_20"/>
    <property type="match status" value="1"/>
</dbReference>
<reference evidence="2 3" key="1">
    <citation type="submission" date="2015-12" db="EMBL/GenBank/DDBJ databases">
        <title>Genome sequence of Aneurinibacillus soli.</title>
        <authorList>
            <person name="Lee J.S."/>
            <person name="Lee K.C."/>
            <person name="Kim K.K."/>
            <person name="Lee B.W."/>
        </authorList>
    </citation>
    <scope>NUCLEOTIDE SEQUENCE [LARGE SCALE GENOMIC DNA]</scope>
    <source>
        <strain evidence="2 3">CB4</strain>
    </source>
</reference>
<dbReference type="RefSeq" id="WP_096467227.1">
    <property type="nucleotide sequence ID" value="NZ_AP017312.1"/>
</dbReference>
<dbReference type="InterPro" id="IPR036388">
    <property type="entry name" value="WH-like_DNA-bd_sf"/>
</dbReference>